<dbReference type="InterPro" id="IPR018640">
    <property type="entry name" value="DUF2063"/>
</dbReference>
<dbReference type="EMBL" id="CP041764">
    <property type="protein sequence ID" value="QHA87900.1"/>
    <property type="molecule type" value="Genomic_DNA"/>
</dbReference>
<evidence type="ECO:0000313" key="2">
    <source>
        <dbReference type="EMBL" id="QHA87900.1"/>
    </source>
</evidence>
<dbReference type="Pfam" id="PF09836">
    <property type="entry name" value="DUF2063"/>
    <property type="match status" value="1"/>
</dbReference>
<name>A0ABX6GNP0_9GAMM</name>
<dbReference type="RefSeq" id="WP_160029877.1">
    <property type="nucleotide sequence ID" value="NZ_CP041764.1"/>
</dbReference>
<feature type="domain" description="Putative DNA-binding" evidence="1">
    <location>
        <begin position="1"/>
        <end position="92"/>
    </location>
</feature>
<dbReference type="Proteomes" id="UP000430368">
    <property type="component" value="Chromosome"/>
</dbReference>
<reference evidence="2 3" key="1">
    <citation type="submission" date="2019-07" db="EMBL/GenBank/DDBJ databases">
        <title>Serratia dokdonensis sp. nov., an elicitor of systemic resistance in Nicotiana Tabacum.</title>
        <authorList>
            <person name="Son J.-S."/>
            <person name="Hwang Y.-J."/>
            <person name="Lee S.-Y."/>
            <person name="Ghim S.-Y."/>
        </authorList>
    </citation>
    <scope>NUCLEOTIDE SEQUENCE [LARGE SCALE GENOMIC DNA]</scope>
    <source>
        <strain evidence="2 3">KUDC3025</strain>
    </source>
</reference>
<organism evidence="2 3">
    <name type="scientific">Serratia rhizosphaerae</name>
    <dbReference type="NCBI Taxonomy" id="2597702"/>
    <lineage>
        <taxon>Bacteria</taxon>
        <taxon>Pseudomonadati</taxon>
        <taxon>Pseudomonadota</taxon>
        <taxon>Gammaproteobacteria</taxon>
        <taxon>Enterobacterales</taxon>
        <taxon>Yersiniaceae</taxon>
        <taxon>Serratia</taxon>
    </lineage>
</organism>
<proteinExistence type="predicted"/>
<evidence type="ECO:0000259" key="1">
    <source>
        <dbReference type="Pfam" id="PF09836"/>
    </source>
</evidence>
<accession>A0ABX6GNP0</accession>
<protein>
    <submittedName>
        <fullName evidence="2">DUF2063 domain-containing protein</fullName>
    </submittedName>
</protein>
<dbReference type="InterPro" id="IPR044922">
    <property type="entry name" value="DUF2063_N_sf"/>
</dbReference>
<evidence type="ECO:0000313" key="3">
    <source>
        <dbReference type="Proteomes" id="UP000430368"/>
    </source>
</evidence>
<dbReference type="Gene3D" id="1.10.150.690">
    <property type="entry name" value="DUF2063"/>
    <property type="match status" value="1"/>
</dbReference>
<sequence>MQRALYQALLDGNGAVPQGLTTWNGSDPARRFAVYRNNVMASLVSALAENCPVLVQQVGDGFFRAMAAEFIRRHPPTSPVLADYGTALPAWLAGFPPLVDWPWLADLAQLELLCIESLHAADTTPDNAGQPTLSAGSVLRLHPSLRLFGSPFAVFSLWAAHQQDQAPAELDPCRAEQVLLFRHQDDVRLIAIGAAELRFLHALQTRKSLAQALTAALAEDTAFAVQPALQRLHHYGLILCVSGRQEK</sequence>
<keyword evidence="3" id="KW-1185">Reference proteome</keyword>
<gene>
    <name evidence="2" type="ORF">FO014_13535</name>
</gene>